<dbReference type="FunFam" id="3.60.40.10:FF:000001">
    <property type="entry name" value="protein phosphatase 1B isoform X1"/>
    <property type="match status" value="1"/>
</dbReference>
<dbReference type="GO" id="GO:0004722">
    <property type="term" value="F:protein serine/threonine phosphatase activity"/>
    <property type="evidence" value="ECO:0007669"/>
    <property type="project" value="InterPro"/>
</dbReference>
<evidence type="ECO:0000256" key="14">
    <source>
        <dbReference type="ARBA" id="ARBA00023211"/>
    </source>
</evidence>
<dbReference type="InterPro" id="IPR036457">
    <property type="entry name" value="PPM-type-like_dom_sf"/>
</dbReference>
<evidence type="ECO:0000313" key="18">
    <source>
        <dbReference type="Proteomes" id="UP000515163"/>
    </source>
</evidence>
<keyword evidence="8" id="KW-0519">Myristate</keyword>
<dbReference type="SUPFAM" id="SSF81606">
    <property type="entry name" value="PP2C-like"/>
    <property type="match status" value="1"/>
</dbReference>
<dbReference type="AlphaFoldDB" id="A0A6P8HZY8"/>
<evidence type="ECO:0000256" key="12">
    <source>
        <dbReference type="ARBA" id="ARBA00022912"/>
    </source>
</evidence>
<evidence type="ECO:0000256" key="11">
    <source>
        <dbReference type="ARBA" id="ARBA00022842"/>
    </source>
</evidence>
<evidence type="ECO:0000259" key="17">
    <source>
        <dbReference type="PROSITE" id="PS51746"/>
    </source>
</evidence>
<dbReference type="GeneID" id="116297018"/>
<proteinExistence type="inferred from homology"/>
<dbReference type="PROSITE" id="PS51746">
    <property type="entry name" value="PPM_2"/>
    <property type="match status" value="1"/>
</dbReference>
<comment type="similarity">
    <text evidence="5 16">Belongs to the PP2C family.</text>
</comment>
<feature type="domain" description="PPM-type phosphatase" evidence="17">
    <location>
        <begin position="23"/>
        <end position="294"/>
    </location>
</feature>
<evidence type="ECO:0000256" key="15">
    <source>
        <dbReference type="ARBA" id="ARBA00023288"/>
    </source>
</evidence>
<comment type="cofactor">
    <cofactor evidence="1">
        <name>Mn(2+)</name>
        <dbReference type="ChEBI" id="CHEBI:29035"/>
    </cofactor>
</comment>
<sequence length="393" mass="43370">MGAFLDKPKTEKETRKGEGNGLRYGVAAMQGWRVEMEDAHSSIVSLSEQLKDWSYFGVFDGHAGANVSRFCAENLHSFILKNTKFQAAIKENSSSPDLNLLEQGICDGFLEMDAAMRELPNWKSGEDKSGSTAVTLIVTPTYFVFANCGDSRGILCHNGEVLYNTVDHKPSHTNEKDRIEKAGGSVMIQRINGALAVSRALGDFEYKLDLSRDPKAQLVSPEPEVYFQSRGEHDEFVVLACDGVWDVMSNCEVSAFIRSRLQVTDDLEKICCELLDTCLAKGSRDNMSVIILLLPGSPKVSEEAIKQDEQLEAEIEKKLAAVIEKESGFDLSEMTVGYAISCLSSEEIEGLPPGGGLESKSNVIERCLDKLIDEKSKEKDLNQKNSSKEEDET</sequence>
<dbReference type="InterPro" id="IPR001932">
    <property type="entry name" value="PPM-type_phosphatase-like_dom"/>
</dbReference>
<keyword evidence="9" id="KW-0479">Metal-binding</keyword>
<reference evidence="19" key="1">
    <citation type="submission" date="2025-08" db="UniProtKB">
        <authorList>
            <consortium name="RefSeq"/>
        </authorList>
    </citation>
    <scope>IDENTIFICATION</scope>
    <source>
        <tissue evidence="19">Tentacle</tissue>
    </source>
</reference>
<dbReference type="GO" id="GO:0030145">
    <property type="term" value="F:manganese ion binding"/>
    <property type="evidence" value="ECO:0007669"/>
    <property type="project" value="InterPro"/>
</dbReference>
<dbReference type="Pfam" id="PF07830">
    <property type="entry name" value="PP2C_C"/>
    <property type="match status" value="1"/>
</dbReference>
<evidence type="ECO:0000256" key="10">
    <source>
        <dbReference type="ARBA" id="ARBA00022801"/>
    </source>
</evidence>
<evidence type="ECO:0000256" key="3">
    <source>
        <dbReference type="ARBA" id="ARBA00004514"/>
    </source>
</evidence>
<keyword evidence="10 16" id="KW-0378">Hydrolase</keyword>
<evidence type="ECO:0000256" key="1">
    <source>
        <dbReference type="ARBA" id="ARBA00001936"/>
    </source>
</evidence>
<evidence type="ECO:0000256" key="8">
    <source>
        <dbReference type="ARBA" id="ARBA00022707"/>
    </source>
</evidence>
<dbReference type="Proteomes" id="UP000515163">
    <property type="component" value="Unplaced"/>
</dbReference>
<accession>A0A6P8HZY8</accession>
<dbReference type="Gene3D" id="3.60.40.10">
    <property type="entry name" value="PPM-type phosphatase domain"/>
    <property type="match status" value="1"/>
</dbReference>
<dbReference type="KEGG" id="aten:116297018"/>
<evidence type="ECO:0000313" key="19">
    <source>
        <dbReference type="RefSeq" id="XP_031561003.1"/>
    </source>
</evidence>
<evidence type="ECO:0000256" key="5">
    <source>
        <dbReference type="ARBA" id="ARBA00006702"/>
    </source>
</evidence>
<gene>
    <name evidence="19" type="primary">LOC116297018</name>
</gene>
<evidence type="ECO:0000256" key="16">
    <source>
        <dbReference type="RuleBase" id="RU003465"/>
    </source>
</evidence>
<evidence type="ECO:0000256" key="13">
    <source>
        <dbReference type="ARBA" id="ARBA00023136"/>
    </source>
</evidence>
<dbReference type="InterPro" id="IPR036580">
    <property type="entry name" value="PP2C_C_sf"/>
</dbReference>
<keyword evidence="7" id="KW-0597">Phosphoprotein</keyword>
<dbReference type="GO" id="GO:0016020">
    <property type="term" value="C:membrane"/>
    <property type="evidence" value="ECO:0007669"/>
    <property type="project" value="UniProtKB-SubCell"/>
</dbReference>
<evidence type="ECO:0000256" key="4">
    <source>
        <dbReference type="ARBA" id="ARBA00004635"/>
    </source>
</evidence>
<dbReference type="Gene3D" id="1.10.10.430">
    <property type="entry name" value="Phosphatase 2C, C-terminal domain suprefamily"/>
    <property type="match status" value="1"/>
</dbReference>
<dbReference type="FunCoup" id="A0A6P8HZY8">
    <property type="interactions" value="3400"/>
</dbReference>
<organism evidence="18 19">
    <name type="scientific">Actinia tenebrosa</name>
    <name type="common">Australian red waratah sea anemone</name>
    <dbReference type="NCBI Taxonomy" id="6105"/>
    <lineage>
        <taxon>Eukaryota</taxon>
        <taxon>Metazoa</taxon>
        <taxon>Cnidaria</taxon>
        <taxon>Anthozoa</taxon>
        <taxon>Hexacorallia</taxon>
        <taxon>Actiniaria</taxon>
        <taxon>Actiniidae</taxon>
        <taxon>Actinia</taxon>
    </lineage>
</organism>
<keyword evidence="11" id="KW-0460">Magnesium</keyword>
<keyword evidence="12 16" id="KW-0904">Protein phosphatase</keyword>
<evidence type="ECO:0000256" key="9">
    <source>
        <dbReference type="ARBA" id="ARBA00022723"/>
    </source>
</evidence>
<protein>
    <submittedName>
        <fullName evidence="19">Protein phosphatase 1B-like</fullName>
    </submittedName>
</protein>
<dbReference type="SMART" id="SM00332">
    <property type="entry name" value="PP2Cc"/>
    <property type="match status" value="1"/>
</dbReference>
<dbReference type="PROSITE" id="PS01032">
    <property type="entry name" value="PPM_1"/>
    <property type="match status" value="1"/>
</dbReference>
<keyword evidence="18" id="KW-1185">Reference proteome</keyword>
<dbReference type="OrthoDB" id="10264738at2759"/>
<dbReference type="InterPro" id="IPR012911">
    <property type="entry name" value="PP2C_C"/>
</dbReference>
<evidence type="ECO:0000256" key="7">
    <source>
        <dbReference type="ARBA" id="ARBA00022553"/>
    </source>
</evidence>
<dbReference type="InterPro" id="IPR000222">
    <property type="entry name" value="PP2C_BS"/>
</dbReference>
<name>A0A6P8HZY8_ACTTE</name>
<evidence type="ECO:0000256" key="2">
    <source>
        <dbReference type="ARBA" id="ARBA00001946"/>
    </source>
</evidence>
<dbReference type="GO" id="GO:0005829">
    <property type="term" value="C:cytosol"/>
    <property type="evidence" value="ECO:0007669"/>
    <property type="project" value="UniProtKB-SubCell"/>
</dbReference>
<dbReference type="InterPro" id="IPR015655">
    <property type="entry name" value="PP2C"/>
</dbReference>
<dbReference type="SUPFAM" id="SSF81601">
    <property type="entry name" value="Protein serine/threonine phosphatase 2C, C-terminal domain"/>
    <property type="match status" value="1"/>
</dbReference>
<dbReference type="RefSeq" id="XP_031561003.1">
    <property type="nucleotide sequence ID" value="XM_031705143.1"/>
</dbReference>
<comment type="cofactor">
    <cofactor evidence="2">
        <name>Mg(2+)</name>
        <dbReference type="ChEBI" id="CHEBI:18420"/>
    </cofactor>
</comment>
<keyword evidence="14" id="KW-0464">Manganese</keyword>
<comment type="subcellular location">
    <subcellularLocation>
        <location evidence="3">Cytoplasm</location>
        <location evidence="3">Cytosol</location>
    </subcellularLocation>
    <subcellularLocation>
        <location evidence="4">Membrane</location>
        <topology evidence="4">Lipid-anchor</topology>
    </subcellularLocation>
</comment>
<keyword evidence="6" id="KW-0963">Cytoplasm</keyword>
<dbReference type="PANTHER" id="PTHR47992">
    <property type="entry name" value="PROTEIN PHOSPHATASE"/>
    <property type="match status" value="1"/>
</dbReference>
<dbReference type="Pfam" id="PF00481">
    <property type="entry name" value="PP2C"/>
    <property type="match status" value="1"/>
</dbReference>
<keyword evidence="15" id="KW-0449">Lipoprotein</keyword>
<keyword evidence="13" id="KW-0472">Membrane</keyword>
<evidence type="ECO:0000256" key="6">
    <source>
        <dbReference type="ARBA" id="ARBA00022490"/>
    </source>
</evidence>
<dbReference type="InParanoid" id="A0A6P8HZY8"/>
<dbReference type="CDD" id="cd00143">
    <property type="entry name" value="PP2Cc"/>
    <property type="match status" value="1"/>
</dbReference>
<dbReference type="GO" id="GO:0000287">
    <property type="term" value="F:magnesium ion binding"/>
    <property type="evidence" value="ECO:0007669"/>
    <property type="project" value="InterPro"/>
</dbReference>